<comment type="caution">
    <text evidence="1">The sequence shown here is derived from an EMBL/GenBank/DDBJ whole genome shotgun (WGS) entry which is preliminary data.</text>
</comment>
<evidence type="ECO:0000313" key="2">
    <source>
        <dbReference type="Proteomes" id="UP000704611"/>
    </source>
</evidence>
<sequence>MKDKLQVSNYCACFIDLLGQKNVLSGQSLMPQFITDKEKSDFLNVIRQSVGAIERLQKQAQSFRQGKNNTFSIRDQLNEKEKELYDEMKKTVAKQQRWSDGLVYYSSLDTEFNKCPMSAVMEIFMLAGTLCFLGLANEQPIRGAIETAWGVELHENELYGAVVANSYVLESQVAQYPRIVVGEKTIDYLNAYIETPVDTSDKLALYNRNCAQLCLNMTAIDQDGFHVIDYLGNEFTRSVTNSGSKGLFKLAYKFICEQYELHKEKRNTKLALRYTWLRGYFHQNKERHT</sequence>
<reference evidence="1 2" key="1">
    <citation type="submission" date="2021-06" db="EMBL/GenBank/DDBJ databases">
        <title>Rheinheimera indica sp. nov., isolated from deep-sea sediment.</title>
        <authorList>
            <person name="Wang Z."/>
            <person name="Zhang X.-Y."/>
        </authorList>
    </citation>
    <scope>NUCLEOTIDE SEQUENCE [LARGE SCALE GENOMIC DNA]</scope>
    <source>
        <strain evidence="1 2">SM2107</strain>
    </source>
</reference>
<dbReference type="EMBL" id="JAHRID010000004">
    <property type="protein sequence ID" value="MBV2129561.1"/>
    <property type="molecule type" value="Genomic_DNA"/>
</dbReference>
<gene>
    <name evidence="1" type="ORF">KQY15_10695</name>
</gene>
<accession>A0ABS6ML72</accession>
<organism evidence="1 2">
    <name type="scientific">Arsukibacterium indicum</name>
    <dbReference type="NCBI Taxonomy" id="2848612"/>
    <lineage>
        <taxon>Bacteria</taxon>
        <taxon>Pseudomonadati</taxon>
        <taxon>Pseudomonadota</taxon>
        <taxon>Gammaproteobacteria</taxon>
        <taxon>Chromatiales</taxon>
        <taxon>Chromatiaceae</taxon>
        <taxon>Arsukibacterium</taxon>
    </lineage>
</organism>
<dbReference type="RefSeq" id="WP_217669186.1">
    <property type="nucleotide sequence ID" value="NZ_JAHRID010000004.1"/>
</dbReference>
<keyword evidence="2" id="KW-1185">Reference proteome</keyword>
<name>A0ABS6ML72_9GAMM</name>
<evidence type="ECO:0000313" key="1">
    <source>
        <dbReference type="EMBL" id="MBV2129561.1"/>
    </source>
</evidence>
<protein>
    <submittedName>
        <fullName evidence="1">Uncharacterized protein</fullName>
    </submittedName>
</protein>
<dbReference type="Proteomes" id="UP000704611">
    <property type="component" value="Unassembled WGS sequence"/>
</dbReference>
<proteinExistence type="predicted"/>